<sequence length="350" mass="37253">MADARPTSGRRRVLLVTGAAVLLVAAGALLAPDDPAGSDPAAHACNGSVALCDRPYDEVAFPTTHNSMSAADAPGWYFAEQPTGIVGQLDAGVRAFLVDAWPGRATQHPGLVTTADRSRFQARAAADDEWGAAAVDDALTLSGATEAVGVGPVEPYLCHNLCELGATPMGAELERVAGWLADHPREVVTFVVQDEGVTPAQLAGVVTRAGLLPSVYRPPHDGSWPTLGRMVASGRRVVVMMEHVGGGARYPWLLQAFDAVQDTPYSFDHASDFSCDLLRGSPDNALLLVNHWLSSTATRRSDATEVNAQDVLWPRVEQCREQRGQVPSFVAVDFYDRGDLFAVVDRLNGS</sequence>
<dbReference type="PANTHER" id="PTHR13593:SF140">
    <property type="entry name" value="PLC-LIKE PHOSPHODIESTERASE"/>
    <property type="match status" value="1"/>
</dbReference>
<keyword evidence="2" id="KW-1185">Reference proteome</keyword>
<dbReference type="GO" id="GO:0008081">
    <property type="term" value="F:phosphoric diester hydrolase activity"/>
    <property type="evidence" value="ECO:0007669"/>
    <property type="project" value="InterPro"/>
</dbReference>
<reference evidence="1" key="1">
    <citation type="submission" date="2021-01" db="EMBL/GenBank/DDBJ databases">
        <title>Whole genome shotgun sequence of Cellulomonas chitinilytica NBRC 110799.</title>
        <authorList>
            <person name="Komaki H."/>
            <person name="Tamura T."/>
        </authorList>
    </citation>
    <scope>NUCLEOTIDE SEQUENCE</scope>
    <source>
        <strain evidence="1">NBRC 110799</strain>
    </source>
</reference>
<dbReference type="PANTHER" id="PTHR13593">
    <property type="match status" value="1"/>
</dbReference>
<dbReference type="EMBL" id="BONK01000005">
    <property type="protein sequence ID" value="GIG21072.1"/>
    <property type="molecule type" value="Genomic_DNA"/>
</dbReference>
<dbReference type="SUPFAM" id="SSF51695">
    <property type="entry name" value="PLC-like phosphodiesterases"/>
    <property type="match status" value="1"/>
</dbReference>
<evidence type="ECO:0000313" key="1">
    <source>
        <dbReference type="EMBL" id="GIG21072.1"/>
    </source>
</evidence>
<gene>
    <name evidence="1" type="ORF">Cch01nite_17960</name>
</gene>
<accession>A0A919P0P4</accession>
<dbReference type="GO" id="GO:0006629">
    <property type="term" value="P:lipid metabolic process"/>
    <property type="evidence" value="ECO:0007669"/>
    <property type="project" value="InterPro"/>
</dbReference>
<dbReference type="PROSITE" id="PS51318">
    <property type="entry name" value="TAT"/>
    <property type="match status" value="1"/>
</dbReference>
<dbReference type="AlphaFoldDB" id="A0A919P0P4"/>
<name>A0A919P0P4_9CELL</name>
<evidence type="ECO:0000313" key="2">
    <source>
        <dbReference type="Proteomes" id="UP000632740"/>
    </source>
</evidence>
<proteinExistence type="predicted"/>
<dbReference type="RefSeq" id="WP_203751637.1">
    <property type="nucleotide sequence ID" value="NZ_BONK01000005.1"/>
</dbReference>
<dbReference type="InterPro" id="IPR006311">
    <property type="entry name" value="TAT_signal"/>
</dbReference>
<organism evidence="1 2">
    <name type="scientific">Cellulomonas chitinilytica</name>
    <dbReference type="NCBI Taxonomy" id="398759"/>
    <lineage>
        <taxon>Bacteria</taxon>
        <taxon>Bacillati</taxon>
        <taxon>Actinomycetota</taxon>
        <taxon>Actinomycetes</taxon>
        <taxon>Micrococcales</taxon>
        <taxon>Cellulomonadaceae</taxon>
        <taxon>Cellulomonas</taxon>
    </lineage>
</organism>
<dbReference type="PROSITE" id="PS50007">
    <property type="entry name" value="PIPLC_X_DOMAIN"/>
    <property type="match status" value="1"/>
</dbReference>
<dbReference type="Gene3D" id="3.20.20.190">
    <property type="entry name" value="Phosphatidylinositol (PI) phosphodiesterase"/>
    <property type="match status" value="1"/>
</dbReference>
<protein>
    <submittedName>
        <fullName evidence="1">Uncharacterized protein</fullName>
    </submittedName>
</protein>
<dbReference type="InterPro" id="IPR051057">
    <property type="entry name" value="PI-PLC_domain"/>
</dbReference>
<dbReference type="InterPro" id="IPR017946">
    <property type="entry name" value="PLC-like_Pdiesterase_TIM-brl"/>
</dbReference>
<dbReference type="Pfam" id="PF26146">
    <property type="entry name" value="PI-PLC_X"/>
    <property type="match status" value="1"/>
</dbReference>
<dbReference type="Proteomes" id="UP000632740">
    <property type="component" value="Unassembled WGS sequence"/>
</dbReference>
<comment type="caution">
    <text evidence="1">The sequence shown here is derived from an EMBL/GenBank/DDBJ whole genome shotgun (WGS) entry which is preliminary data.</text>
</comment>